<sequence>MTLLGFCFFELFVKPSTEHNEYGSMAILQGNLATILLRASSIGLEYANSSPTTLSLPNSFYVPKLNLGGLRTVLTYALYPPTFLFGPFVLFSDWCALSRLFRSKSRELPLHHRGCLPTRILSYSSLMWRGLRLMAWFLLWELAVHVVYPNALVFALTQPAMQVLSPPPKSVANQGFHASPFIETDRSAPGVAVYLLGMQFFFTYLQLYGWPRLLSDLEILLTNGVCSGDGVLCLVPEGPLCFSHILLFSQLWRKFDQGLYNYLKWYVYLPWLKQSRKSLAYRRIQAGVLAFLFVLLFHSLNLENTIWVTINLVQNFIEQLVKWIYRSTAIGLALQARLSQNANRRLTGVLCSISAMFSSVGFFFFYLGFDSGIWIFYLMFLDPVYLPVSMMLYYCTYQIAIEVQKFSKIEVK</sequence>
<feature type="transmembrane region" description="Helical" evidence="6">
    <location>
        <begin position="280"/>
        <end position="300"/>
    </location>
</feature>
<accession>A0A068WFJ8</accession>
<gene>
    <name evidence="7" type="ORF">EgrG_000880300</name>
</gene>
<evidence type="ECO:0000313" key="7">
    <source>
        <dbReference type="EMBL" id="CDS16379.1"/>
    </source>
</evidence>
<dbReference type="GO" id="GO:0016409">
    <property type="term" value="F:palmitoyltransferase activity"/>
    <property type="evidence" value="ECO:0007669"/>
    <property type="project" value="TreeGrafter"/>
</dbReference>
<dbReference type="GO" id="GO:0016020">
    <property type="term" value="C:membrane"/>
    <property type="evidence" value="ECO:0007669"/>
    <property type="project" value="UniProtKB-SubCell"/>
</dbReference>
<feature type="transmembrane region" description="Helical" evidence="6">
    <location>
        <begin position="373"/>
        <end position="395"/>
    </location>
</feature>
<keyword evidence="2 6" id="KW-0812">Transmembrane</keyword>
<dbReference type="InterPro" id="IPR004299">
    <property type="entry name" value="MBOAT_fam"/>
</dbReference>
<dbReference type="WBParaSite" id="EgrG_000880300">
    <property type="protein sequence ID" value="EgrG_000880300"/>
    <property type="gene ID" value="EgrG_000880300"/>
</dbReference>
<evidence type="ECO:0000256" key="1">
    <source>
        <dbReference type="ARBA" id="ARBA00004141"/>
    </source>
</evidence>
<reference evidence="7" key="2">
    <citation type="submission" date="2014-06" db="EMBL/GenBank/DDBJ databases">
        <authorList>
            <person name="Aslett M."/>
        </authorList>
    </citation>
    <scope>NUCLEOTIDE SEQUENCE</scope>
</reference>
<feature type="transmembrane region" description="Helical" evidence="6">
    <location>
        <begin position="191"/>
        <end position="210"/>
    </location>
</feature>
<dbReference type="PANTHER" id="PTHR13285">
    <property type="entry name" value="ACYLTRANSFERASE"/>
    <property type="match status" value="1"/>
</dbReference>
<dbReference type="Proteomes" id="UP000492820">
    <property type="component" value="Unassembled WGS sequence"/>
</dbReference>
<dbReference type="GO" id="GO:0005783">
    <property type="term" value="C:endoplasmic reticulum"/>
    <property type="evidence" value="ECO:0007669"/>
    <property type="project" value="TreeGrafter"/>
</dbReference>
<keyword evidence="3 6" id="KW-1133">Transmembrane helix</keyword>
<dbReference type="PANTHER" id="PTHR13285:SF18">
    <property type="entry name" value="PROTEIN-CYSTEINE N-PALMITOYLTRANSFERASE RASP"/>
    <property type="match status" value="1"/>
</dbReference>
<dbReference type="Pfam" id="PF03062">
    <property type="entry name" value="MBOAT"/>
    <property type="match status" value="1"/>
</dbReference>
<comment type="similarity">
    <text evidence="5">Belongs to the membrane-bound acyltransferase family. HHAT subfamily.</text>
</comment>
<dbReference type="AlphaFoldDB" id="A0A068WFJ8"/>
<dbReference type="OrthoDB" id="420606at2759"/>
<keyword evidence="4 6" id="KW-0472">Membrane</keyword>
<proteinExistence type="inferred from homology"/>
<dbReference type="InterPro" id="IPR051085">
    <property type="entry name" value="MB_O-acyltransferase"/>
</dbReference>
<protein>
    <submittedName>
        <fullName evidence="7 9">Membrane bound acyltransferase:hhat</fullName>
    </submittedName>
</protein>
<evidence type="ECO:0000256" key="2">
    <source>
        <dbReference type="ARBA" id="ARBA00022692"/>
    </source>
</evidence>
<keyword evidence="7" id="KW-0012">Acyltransferase</keyword>
<evidence type="ECO:0000313" key="9">
    <source>
        <dbReference type="WBParaSite" id="EgrG_000880300"/>
    </source>
</evidence>
<organism evidence="7">
    <name type="scientific">Echinococcus granulosus</name>
    <name type="common">Hydatid tapeworm</name>
    <dbReference type="NCBI Taxonomy" id="6210"/>
    <lineage>
        <taxon>Eukaryota</taxon>
        <taxon>Metazoa</taxon>
        <taxon>Spiralia</taxon>
        <taxon>Lophotrochozoa</taxon>
        <taxon>Platyhelminthes</taxon>
        <taxon>Cestoda</taxon>
        <taxon>Eucestoda</taxon>
        <taxon>Cyclophyllidea</taxon>
        <taxon>Taeniidae</taxon>
        <taxon>Echinococcus</taxon>
        <taxon>Echinococcus granulosus group</taxon>
    </lineage>
</organism>
<reference evidence="9" key="3">
    <citation type="submission" date="2020-10" db="UniProtKB">
        <authorList>
            <consortium name="WormBaseParasite"/>
        </authorList>
    </citation>
    <scope>IDENTIFICATION</scope>
</reference>
<evidence type="ECO:0000313" key="8">
    <source>
        <dbReference type="Proteomes" id="UP000492820"/>
    </source>
</evidence>
<evidence type="ECO:0000256" key="3">
    <source>
        <dbReference type="ARBA" id="ARBA00022989"/>
    </source>
</evidence>
<evidence type="ECO:0000256" key="5">
    <source>
        <dbReference type="ARBA" id="ARBA00038268"/>
    </source>
</evidence>
<feature type="transmembrane region" description="Helical" evidence="6">
    <location>
        <begin position="133"/>
        <end position="156"/>
    </location>
</feature>
<feature type="transmembrane region" description="Helical" evidence="6">
    <location>
        <begin position="346"/>
        <end position="367"/>
    </location>
</feature>
<evidence type="ECO:0000256" key="6">
    <source>
        <dbReference type="SAM" id="Phobius"/>
    </source>
</evidence>
<reference evidence="7 8" key="1">
    <citation type="journal article" date="2013" name="Nature">
        <title>The genomes of four tapeworm species reveal adaptations to parasitism.</title>
        <authorList>
            <person name="Tsai I.J."/>
            <person name="Zarowiecki M."/>
            <person name="Holroyd N."/>
            <person name="Garciarrubio A."/>
            <person name="Sanchez-Flores A."/>
            <person name="Brooks K.L."/>
            <person name="Tracey A."/>
            <person name="Bobes R.J."/>
            <person name="Fragoso G."/>
            <person name="Sciutto E."/>
            <person name="Aslett M."/>
            <person name="Beasley H."/>
            <person name="Bennett H.M."/>
            <person name="Cai J."/>
            <person name="Camicia F."/>
            <person name="Clark R."/>
            <person name="Cucher M."/>
            <person name="De Silva N."/>
            <person name="Day T.A."/>
            <person name="Deplazes P."/>
            <person name="Estrada K."/>
            <person name="Fernandez C."/>
            <person name="Holland P.W."/>
            <person name="Hou J."/>
            <person name="Hu S."/>
            <person name="Huckvale T."/>
            <person name="Hung S.S."/>
            <person name="Kamenetzky L."/>
            <person name="Keane J.A."/>
            <person name="Kiss F."/>
            <person name="Koziol U."/>
            <person name="Lambert O."/>
            <person name="Liu K."/>
            <person name="Luo X."/>
            <person name="Luo Y."/>
            <person name="Macchiaroli N."/>
            <person name="Nichol S."/>
            <person name="Paps J."/>
            <person name="Parkinson J."/>
            <person name="Pouchkina-Stantcheva N."/>
            <person name="Riddiford N."/>
            <person name="Rosenzvit M."/>
            <person name="Salinas G."/>
            <person name="Wasmuth J.D."/>
            <person name="Zamanian M."/>
            <person name="Zheng Y."/>
            <person name="Cai X."/>
            <person name="Soberon X."/>
            <person name="Olson P.D."/>
            <person name="Laclette J.P."/>
            <person name="Brehm K."/>
            <person name="Berriman M."/>
            <person name="Garciarrubio A."/>
            <person name="Bobes R.J."/>
            <person name="Fragoso G."/>
            <person name="Sanchez-Flores A."/>
            <person name="Estrada K."/>
            <person name="Cevallos M.A."/>
            <person name="Morett E."/>
            <person name="Gonzalez V."/>
            <person name="Portillo T."/>
            <person name="Ochoa-Leyva A."/>
            <person name="Jose M.V."/>
            <person name="Sciutto E."/>
            <person name="Landa A."/>
            <person name="Jimenez L."/>
            <person name="Valdes V."/>
            <person name="Carrero J.C."/>
            <person name="Larralde C."/>
            <person name="Morales-Montor J."/>
            <person name="Limon-Lason J."/>
            <person name="Soberon X."/>
            <person name="Laclette J.P."/>
        </authorList>
    </citation>
    <scope>NUCLEOTIDE SEQUENCE [LARGE SCALE GENOMIC DNA]</scope>
</reference>
<dbReference type="EMBL" id="LK028576">
    <property type="protein sequence ID" value="CDS16379.1"/>
    <property type="molecule type" value="Genomic_DNA"/>
</dbReference>
<name>A0A068WFJ8_ECHGR</name>
<comment type="subcellular location">
    <subcellularLocation>
        <location evidence="1">Membrane</location>
        <topology evidence="1">Multi-pass membrane protein</topology>
    </subcellularLocation>
</comment>
<keyword evidence="7" id="KW-0808">Transferase</keyword>
<evidence type="ECO:0000256" key="4">
    <source>
        <dbReference type="ARBA" id="ARBA00023136"/>
    </source>
</evidence>